<protein>
    <submittedName>
        <fullName evidence="1">Class I SAM-dependent methyltransferase</fullName>
        <ecNumber evidence="1">2.1.1.222</ecNumber>
        <ecNumber evidence="1">2.1.1.64</ecNumber>
    </submittedName>
</protein>
<dbReference type="EMBL" id="JBHULL010000007">
    <property type="protein sequence ID" value="MFD2582240.1"/>
    <property type="molecule type" value="Genomic_DNA"/>
</dbReference>
<keyword evidence="2" id="KW-1185">Reference proteome</keyword>
<dbReference type="GO" id="GO:0061542">
    <property type="term" value="F:3-demethylubiquinol 3-O-methyltransferase activity"/>
    <property type="evidence" value="ECO:0007669"/>
    <property type="project" value="UniProtKB-EC"/>
</dbReference>
<dbReference type="GO" id="GO:0032259">
    <property type="term" value="P:methylation"/>
    <property type="evidence" value="ECO:0007669"/>
    <property type="project" value="UniProtKB-KW"/>
</dbReference>
<name>A0ABW5MII0_9SPHI</name>
<gene>
    <name evidence="1" type="ORF">ACFSR6_07060</name>
</gene>
<dbReference type="Gene3D" id="3.40.50.150">
    <property type="entry name" value="Vaccinia Virus protein VP39"/>
    <property type="match status" value="1"/>
</dbReference>
<dbReference type="RefSeq" id="WP_379076840.1">
    <property type="nucleotide sequence ID" value="NZ_JBHULL010000007.1"/>
</dbReference>
<reference evidence="2" key="1">
    <citation type="journal article" date="2019" name="Int. J. Syst. Evol. Microbiol.">
        <title>The Global Catalogue of Microorganisms (GCM) 10K type strain sequencing project: providing services to taxonomists for standard genome sequencing and annotation.</title>
        <authorList>
            <consortium name="The Broad Institute Genomics Platform"/>
            <consortium name="The Broad Institute Genome Sequencing Center for Infectious Disease"/>
            <person name="Wu L."/>
            <person name="Ma J."/>
        </authorList>
    </citation>
    <scope>NUCLEOTIDE SEQUENCE [LARGE SCALE GENOMIC DNA]</scope>
    <source>
        <strain evidence="2">KCTC 42866</strain>
    </source>
</reference>
<organism evidence="1 2">
    <name type="scientific">Pedobacter vanadiisoli</name>
    <dbReference type="NCBI Taxonomy" id="1761975"/>
    <lineage>
        <taxon>Bacteria</taxon>
        <taxon>Pseudomonadati</taxon>
        <taxon>Bacteroidota</taxon>
        <taxon>Sphingobacteriia</taxon>
        <taxon>Sphingobacteriales</taxon>
        <taxon>Sphingobacteriaceae</taxon>
        <taxon>Pedobacter</taxon>
    </lineage>
</organism>
<keyword evidence="1" id="KW-0808">Transferase</keyword>
<dbReference type="GO" id="GO:0102208">
    <property type="term" value="F:2-polyprenyl-6-hydroxyphenol methylase activity"/>
    <property type="evidence" value="ECO:0007669"/>
    <property type="project" value="UniProtKB-EC"/>
</dbReference>
<sequence length="219" mass="26019">MKITPFFKFISKLIYEKIRGRFIPSQFAIKNGYSHRKDYNYDDDRTYTDEYQREVYELAKYYLEENNYNKIVDIGCGSAYKLLKYFGGNDTVGIDVSPTYEYLIKRYPDRKWIHALGAEPLPLASDIVICSDVIEHVLDPDELLKKIQKINFKYLFLSTPERDMLYGIQNYGPPDNPAHVREWNYREFGVFVSRYFKVESHQITNVWQTTQLLICRPLD</sequence>
<dbReference type="InterPro" id="IPR029063">
    <property type="entry name" value="SAM-dependent_MTases_sf"/>
</dbReference>
<dbReference type="EC" id="2.1.1.64" evidence="1"/>
<dbReference type="Pfam" id="PF13489">
    <property type="entry name" value="Methyltransf_23"/>
    <property type="match status" value="1"/>
</dbReference>
<evidence type="ECO:0000313" key="2">
    <source>
        <dbReference type="Proteomes" id="UP001597461"/>
    </source>
</evidence>
<dbReference type="CDD" id="cd02440">
    <property type="entry name" value="AdoMet_MTases"/>
    <property type="match status" value="1"/>
</dbReference>
<proteinExistence type="predicted"/>
<dbReference type="SUPFAM" id="SSF53335">
    <property type="entry name" value="S-adenosyl-L-methionine-dependent methyltransferases"/>
    <property type="match status" value="1"/>
</dbReference>
<comment type="caution">
    <text evidence="1">The sequence shown here is derived from an EMBL/GenBank/DDBJ whole genome shotgun (WGS) entry which is preliminary data.</text>
</comment>
<dbReference type="Proteomes" id="UP001597461">
    <property type="component" value="Unassembled WGS sequence"/>
</dbReference>
<accession>A0ABW5MII0</accession>
<keyword evidence="1" id="KW-0489">Methyltransferase</keyword>
<dbReference type="EC" id="2.1.1.222" evidence="1"/>
<evidence type="ECO:0000313" key="1">
    <source>
        <dbReference type="EMBL" id="MFD2582240.1"/>
    </source>
</evidence>